<dbReference type="AlphaFoldDB" id="A0A1I3WAW3"/>
<proteinExistence type="inferred from homology"/>
<dbReference type="PANTHER" id="PTHR18919:SF107">
    <property type="entry name" value="ACETYL-COA ACETYLTRANSFERASE, CYTOSOLIC"/>
    <property type="match status" value="1"/>
</dbReference>
<reference evidence="11" key="1">
    <citation type="submission" date="2016-10" db="EMBL/GenBank/DDBJ databases">
        <authorList>
            <person name="Varghese N."/>
            <person name="Submissions S."/>
        </authorList>
    </citation>
    <scope>NUCLEOTIDE SEQUENCE [LARGE SCALE GENOMIC DNA]</scope>
    <source>
        <strain evidence="11">CGMCC 1.3704</strain>
    </source>
</reference>
<dbReference type="Pfam" id="PF00108">
    <property type="entry name" value="Thiolase_N"/>
    <property type="match status" value="1"/>
</dbReference>
<dbReference type="Gene3D" id="3.40.47.10">
    <property type="match status" value="1"/>
</dbReference>
<dbReference type="InterPro" id="IPR016039">
    <property type="entry name" value="Thiolase-like"/>
</dbReference>
<dbReference type="Pfam" id="PF02803">
    <property type="entry name" value="Thiolase_C"/>
    <property type="match status" value="1"/>
</dbReference>
<dbReference type="PIRSF" id="PIRSF000429">
    <property type="entry name" value="Ac-CoA_Ac_transf"/>
    <property type="match status" value="1"/>
</dbReference>
<dbReference type="InterPro" id="IPR020616">
    <property type="entry name" value="Thiolase_N"/>
</dbReference>
<evidence type="ECO:0000256" key="1">
    <source>
        <dbReference type="ARBA" id="ARBA00010982"/>
    </source>
</evidence>
<evidence type="ECO:0000256" key="4">
    <source>
        <dbReference type="ARBA" id="ARBA00023315"/>
    </source>
</evidence>
<evidence type="ECO:0000256" key="7">
    <source>
        <dbReference type="RuleBase" id="RU003557"/>
    </source>
</evidence>
<comment type="similarity">
    <text evidence="1 7">Belongs to the thiolase-like superfamily. Thiolase family.</text>
</comment>
<organism evidence="10 11">
    <name type="scientific">Halobacillus dabanensis</name>
    <dbReference type="NCBI Taxonomy" id="240302"/>
    <lineage>
        <taxon>Bacteria</taxon>
        <taxon>Bacillati</taxon>
        <taxon>Bacillota</taxon>
        <taxon>Bacilli</taxon>
        <taxon>Bacillales</taxon>
        <taxon>Bacillaceae</taxon>
        <taxon>Halobacillus</taxon>
    </lineage>
</organism>
<feature type="domain" description="Thiolase C-terminal" evidence="9">
    <location>
        <begin position="281"/>
        <end position="397"/>
    </location>
</feature>
<dbReference type="CDD" id="cd00751">
    <property type="entry name" value="thiolase"/>
    <property type="match status" value="1"/>
</dbReference>
<protein>
    <recommendedName>
        <fullName evidence="2">acetyl-CoA C-acetyltransferase</fullName>
        <ecNumber evidence="2">2.3.1.9</ecNumber>
    </recommendedName>
    <alternativeName>
        <fullName evidence="5">Acetoacetyl-CoA thiolase</fullName>
    </alternativeName>
</protein>
<dbReference type="InterPro" id="IPR020617">
    <property type="entry name" value="Thiolase_C"/>
</dbReference>
<evidence type="ECO:0000313" key="11">
    <source>
        <dbReference type="Proteomes" id="UP000183557"/>
    </source>
</evidence>
<feature type="active site" description="Proton acceptor" evidence="6">
    <location>
        <position position="355"/>
    </location>
</feature>
<keyword evidence="3 7" id="KW-0808">Transferase</keyword>
<feature type="active site" description="Acyl-thioester intermediate" evidence="6">
    <location>
        <position position="93"/>
    </location>
</feature>
<name>A0A1I3WAW3_HALDA</name>
<dbReference type="EC" id="2.3.1.9" evidence="2"/>
<evidence type="ECO:0000259" key="9">
    <source>
        <dbReference type="Pfam" id="PF02803"/>
    </source>
</evidence>
<keyword evidence="11" id="KW-1185">Reference proteome</keyword>
<evidence type="ECO:0000259" key="8">
    <source>
        <dbReference type="Pfam" id="PF00108"/>
    </source>
</evidence>
<dbReference type="InterPro" id="IPR002155">
    <property type="entry name" value="Thiolase"/>
</dbReference>
<evidence type="ECO:0000313" key="10">
    <source>
        <dbReference type="EMBL" id="SFK04540.1"/>
    </source>
</evidence>
<dbReference type="EMBL" id="FOSB01000006">
    <property type="protein sequence ID" value="SFK04540.1"/>
    <property type="molecule type" value="Genomic_DNA"/>
</dbReference>
<dbReference type="SUPFAM" id="SSF53901">
    <property type="entry name" value="Thiolase-like"/>
    <property type="match status" value="2"/>
</dbReference>
<feature type="active site" description="Proton acceptor" evidence="6">
    <location>
        <position position="385"/>
    </location>
</feature>
<dbReference type="GO" id="GO:0003985">
    <property type="term" value="F:acetyl-CoA C-acetyltransferase activity"/>
    <property type="evidence" value="ECO:0007669"/>
    <property type="project" value="UniProtKB-EC"/>
</dbReference>
<evidence type="ECO:0000256" key="5">
    <source>
        <dbReference type="ARBA" id="ARBA00030755"/>
    </source>
</evidence>
<evidence type="ECO:0000256" key="3">
    <source>
        <dbReference type="ARBA" id="ARBA00022679"/>
    </source>
</evidence>
<feature type="domain" description="Thiolase N-terminal" evidence="8">
    <location>
        <begin position="16"/>
        <end position="266"/>
    </location>
</feature>
<dbReference type="PANTHER" id="PTHR18919">
    <property type="entry name" value="ACETYL-COA C-ACYLTRANSFERASE"/>
    <property type="match status" value="1"/>
</dbReference>
<accession>A0A1I3WAW3</accession>
<dbReference type="Proteomes" id="UP000183557">
    <property type="component" value="Unassembled WGS sequence"/>
</dbReference>
<evidence type="ECO:0000256" key="6">
    <source>
        <dbReference type="PIRSR" id="PIRSR000429-1"/>
    </source>
</evidence>
<keyword evidence="4 7" id="KW-0012">Acyltransferase</keyword>
<gene>
    <name evidence="10" type="ORF">SAMN04487936_106280</name>
</gene>
<sequence length="399" mass="43341">MSMFNKAYIPYGGYYSTPFSKWQSSFQNENSMELGARSSKKWFESKSIDPNEELDFLYLGITVGQKGVFYGSSWAATMMGAPDVPGQTVMHACATSSTSLYNAAASIEVGNMNTGYCLLTDRCSNGPHTIWPNPKGLGGQVISENWNLDNMAADPSTGQGMIMTAENVAKENGFTKEEADELILRRYEQYEDSLKNDAVFQKRYMQPVEIAVSKRETKIVERDEGVTKTSAEALHRLKPTIEGGIVSFGGQTHPADGNAGIIVTTQEHAERLSTDPSIPIQILSYGYSRVEKARMPAAPVPAVRMALEKAGLSIENITTIKNHNPFIVNDLYLGKALEIDPMHFNNYGSSLVFGHPQAPTVGRLLIEAIEETVDKGGGYALVTGCAAGDNGAAIVLKIG</sequence>
<dbReference type="RefSeq" id="WP_208601418.1">
    <property type="nucleotide sequence ID" value="NZ_FOSB01000006.1"/>
</dbReference>
<evidence type="ECO:0000256" key="2">
    <source>
        <dbReference type="ARBA" id="ARBA00012705"/>
    </source>
</evidence>